<gene>
    <name evidence="1" type="ORF">HX89_01775</name>
</gene>
<dbReference type="RefSeq" id="WP_038566547.1">
    <property type="nucleotide sequence ID" value="NZ_CP008889.1"/>
</dbReference>
<keyword evidence="2" id="KW-1185">Reference proteome</keyword>
<dbReference type="KEGG" id="dni:HX89_01775"/>
<dbReference type="HOGENOM" id="CLU_588914_0_0_11"/>
<reference evidence="1 2" key="1">
    <citation type="submission" date="2014-07" db="EMBL/GenBank/DDBJ databases">
        <title>Genome Sequencing of Dermacoccus nishinomiyaensis.</title>
        <authorList>
            <person name="Hong K.W."/>
            <person name="Chan K.G."/>
        </authorList>
    </citation>
    <scope>NUCLEOTIDE SEQUENCE [LARGE SCALE GENOMIC DNA]</scope>
    <source>
        <strain evidence="1 2">M25</strain>
    </source>
</reference>
<organism evidence="1 2">
    <name type="scientific">Dermacoccus nishinomiyaensis</name>
    <dbReference type="NCBI Taxonomy" id="1274"/>
    <lineage>
        <taxon>Bacteria</taxon>
        <taxon>Bacillati</taxon>
        <taxon>Actinomycetota</taxon>
        <taxon>Actinomycetes</taxon>
        <taxon>Micrococcales</taxon>
        <taxon>Dermacoccaceae</taxon>
        <taxon>Dermacoccus</taxon>
    </lineage>
</organism>
<accession>A0A075JJ04</accession>
<evidence type="ECO:0000313" key="1">
    <source>
        <dbReference type="EMBL" id="AIF39918.1"/>
    </source>
</evidence>
<dbReference type="GeneID" id="41839972"/>
<protein>
    <submittedName>
        <fullName evidence="1">Uncharacterized protein</fullName>
    </submittedName>
</protein>
<dbReference type="Proteomes" id="UP000027986">
    <property type="component" value="Chromosome"/>
</dbReference>
<name>A0A075JJ04_9MICO</name>
<dbReference type="OrthoDB" id="5149492at2"/>
<dbReference type="AlphaFoldDB" id="A0A075JJ04"/>
<proteinExistence type="predicted"/>
<sequence>MASHDAGWEAFREEFRHWMELRGMTSRALAARLNELTVDQPFDEHVVKRWRHSTSPPLEVVRHIASLLTMSDDPSGQAPYDSAFILRRMGLLAPAAPAQELLDTSLRLQELRLRLSEVRGQLSRHAARTGAGQLVQTALSHGYAAAVFPVWEGPVGYPMHVADRIDFRTPRDDIPAVEENEEMLAALVANAAVPGTRHPRFSTQPDDLAEQSHWAIQLIGRPSMRNGKAIHPAAPAIAVTASTTSAWADDVGGIIAWLLGYGFVSTREIARELTRNPIATDALRSEVHDQFVARPPSHHVWSHHSVMVPEDNPNSPWAAADGTGSPGLVHIRLVEDHRLIEWTSEWLGGQLGMSAEEALTLTETTASTVEARLHSGALAHVRRRTLLVPTPFAETSAQRWENALGAALAATRFLAELGVERTDGLDAVHDRLMRDEPDIAPSLLRWLADHECPLVNPKFSSWSN</sequence>
<dbReference type="EMBL" id="CP008889">
    <property type="protein sequence ID" value="AIF39918.1"/>
    <property type="molecule type" value="Genomic_DNA"/>
</dbReference>
<evidence type="ECO:0000313" key="2">
    <source>
        <dbReference type="Proteomes" id="UP000027986"/>
    </source>
</evidence>